<comment type="caution">
    <text evidence="2">The sequence shown here is derived from an EMBL/GenBank/DDBJ whole genome shotgun (WGS) entry which is preliminary data.</text>
</comment>
<feature type="compositionally biased region" description="Acidic residues" evidence="1">
    <location>
        <begin position="175"/>
        <end position="197"/>
    </location>
</feature>
<dbReference type="PANTHER" id="PTHR33116:SF86">
    <property type="entry name" value="REVERSE TRANSCRIPTASE DOMAIN-CONTAINING PROTEIN"/>
    <property type="match status" value="1"/>
</dbReference>
<feature type="compositionally biased region" description="Basic and acidic residues" evidence="1">
    <location>
        <begin position="198"/>
        <end position="209"/>
    </location>
</feature>
<evidence type="ECO:0000256" key="1">
    <source>
        <dbReference type="SAM" id="MobiDB-lite"/>
    </source>
</evidence>
<protein>
    <submittedName>
        <fullName evidence="2">Uncharacterized mitochondrial protein AtMg00310</fullName>
    </submittedName>
</protein>
<gene>
    <name evidence="2" type="ORF">SHERM_10555</name>
</gene>
<dbReference type="OrthoDB" id="913740at2759"/>
<name>A0A9N7MDT3_STRHE</name>
<evidence type="ECO:0000313" key="2">
    <source>
        <dbReference type="EMBL" id="CAA0808193.1"/>
    </source>
</evidence>
<organism evidence="2 3">
    <name type="scientific">Striga hermonthica</name>
    <name type="common">Purple witchweed</name>
    <name type="synonym">Buchnera hermonthica</name>
    <dbReference type="NCBI Taxonomy" id="68872"/>
    <lineage>
        <taxon>Eukaryota</taxon>
        <taxon>Viridiplantae</taxon>
        <taxon>Streptophyta</taxon>
        <taxon>Embryophyta</taxon>
        <taxon>Tracheophyta</taxon>
        <taxon>Spermatophyta</taxon>
        <taxon>Magnoliopsida</taxon>
        <taxon>eudicotyledons</taxon>
        <taxon>Gunneridae</taxon>
        <taxon>Pentapetalae</taxon>
        <taxon>asterids</taxon>
        <taxon>lamiids</taxon>
        <taxon>Lamiales</taxon>
        <taxon>Orobanchaceae</taxon>
        <taxon>Buchnereae</taxon>
        <taxon>Striga</taxon>
    </lineage>
</organism>
<dbReference type="AlphaFoldDB" id="A0A9N7MDT3"/>
<evidence type="ECO:0000313" key="3">
    <source>
        <dbReference type="Proteomes" id="UP001153555"/>
    </source>
</evidence>
<dbReference type="Proteomes" id="UP001153555">
    <property type="component" value="Unassembled WGS sequence"/>
</dbReference>
<accession>A0A9N7MDT3</accession>
<dbReference type="PANTHER" id="PTHR33116">
    <property type="entry name" value="REVERSE TRANSCRIPTASE ZINC-BINDING DOMAIN-CONTAINING PROTEIN-RELATED-RELATED"/>
    <property type="match status" value="1"/>
</dbReference>
<feature type="region of interest" description="Disordered" evidence="1">
    <location>
        <begin position="169"/>
        <end position="234"/>
    </location>
</feature>
<reference evidence="2" key="1">
    <citation type="submission" date="2019-12" db="EMBL/GenBank/DDBJ databases">
        <authorList>
            <person name="Scholes J."/>
        </authorList>
    </citation>
    <scope>NUCLEOTIDE SEQUENCE</scope>
</reference>
<dbReference type="EMBL" id="CACSLK010002554">
    <property type="protein sequence ID" value="CAA0808193.1"/>
    <property type="molecule type" value="Genomic_DNA"/>
</dbReference>
<keyword evidence="3" id="KW-1185">Reference proteome</keyword>
<proteinExistence type="predicted"/>
<sequence>MIGRDKSRTFATIRERILKRLQSWRINLFSSAGREILIKAVVQSIPTYFMSLFRIPKFICDQLLSLVAPFWWGSREGERKLSWVKWSRLTLSKQLGGLGFRDLSKFNQALLGKQAWRVLSEPDSLVSRVLKSKYFPSCSFLEASLRPGSSFIWRSLLWGREVIKADTKMPTSDNANDEDASLETNDVEPLDEDESSEPELRRSNRERRSSTRYSPEEYVTVTSEGGASRVESHA</sequence>